<dbReference type="AlphaFoldDB" id="A0A0F9TIV7"/>
<proteinExistence type="predicted"/>
<protein>
    <submittedName>
        <fullName evidence="1">Uncharacterized protein</fullName>
    </submittedName>
</protein>
<reference evidence="1" key="1">
    <citation type="journal article" date="2015" name="Nature">
        <title>Complex archaea that bridge the gap between prokaryotes and eukaryotes.</title>
        <authorList>
            <person name="Spang A."/>
            <person name="Saw J.H."/>
            <person name="Jorgensen S.L."/>
            <person name="Zaremba-Niedzwiedzka K."/>
            <person name="Martijn J."/>
            <person name="Lind A.E."/>
            <person name="van Eijk R."/>
            <person name="Schleper C."/>
            <person name="Guy L."/>
            <person name="Ettema T.J."/>
        </authorList>
    </citation>
    <scope>NUCLEOTIDE SEQUENCE</scope>
</reference>
<gene>
    <name evidence="1" type="ORF">LCGC14_0648040</name>
</gene>
<dbReference type="EMBL" id="LAZR01001196">
    <property type="protein sequence ID" value="KKN48906.1"/>
    <property type="molecule type" value="Genomic_DNA"/>
</dbReference>
<organism evidence="1">
    <name type="scientific">marine sediment metagenome</name>
    <dbReference type="NCBI Taxonomy" id="412755"/>
    <lineage>
        <taxon>unclassified sequences</taxon>
        <taxon>metagenomes</taxon>
        <taxon>ecological metagenomes</taxon>
    </lineage>
</organism>
<evidence type="ECO:0000313" key="1">
    <source>
        <dbReference type="EMBL" id="KKN48906.1"/>
    </source>
</evidence>
<accession>A0A0F9TIV7</accession>
<comment type="caution">
    <text evidence="1">The sequence shown here is derived from an EMBL/GenBank/DDBJ whole genome shotgun (WGS) entry which is preliminary data.</text>
</comment>
<name>A0A0F9TIV7_9ZZZZ</name>
<sequence length="364" mass="39641">MTTLPNVSAFVHSPLPPFMQIAGPIPIETQEREYALSQTDRGRIVVAVSDIQDLSWTLPGACWGIASTRGQPYWVGFVSEEERRFRSEKVRLPLLGPMEGLLDLIEVFSQTTAEGTTSAENAIRDVLAFAETQIASIQTGNISLTHASDLKPTGDTVARFLGSVIGRIAADYRIRTIKGTDGRVTFTVDVGNLTKPTSVILDADVIRAGNYTRRRATSSITVVGAGSQFESRPATVVGSTLAPNLGGVIQSELVDKQEVDAIAQKFIGPASVQRLTVFDERSSKGIIAGAQARFTDRLRSVDQIALTLDLQSSLVQALRIGDVFRLTVENWMNNIGVDTDVQVRSIRPREEADVVDMITWVKQV</sequence>